<feature type="chain" id="PRO_5028505162" description="RxLR effector protein" evidence="5">
    <location>
        <begin position="20"/>
        <end position="131"/>
    </location>
</feature>
<evidence type="ECO:0000313" key="6">
    <source>
        <dbReference type="EMBL" id="OWZ12561.1"/>
    </source>
</evidence>
<evidence type="ECO:0000256" key="1">
    <source>
        <dbReference type="ARBA" id="ARBA00004613"/>
    </source>
</evidence>
<dbReference type="InterPro" id="IPR031825">
    <property type="entry name" value="RXLR"/>
</dbReference>
<evidence type="ECO:0000313" key="7">
    <source>
        <dbReference type="Proteomes" id="UP000198211"/>
    </source>
</evidence>
<reference evidence="7" key="1">
    <citation type="submission" date="2017-03" db="EMBL/GenBank/DDBJ databases">
        <title>Phytopthora megakarya and P. palmivora, two closely related causual agents of cacao black pod achieved similar genome size and gene model numbers by different mechanisms.</title>
        <authorList>
            <person name="Ali S."/>
            <person name="Shao J."/>
            <person name="Larry D.J."/>
            <person name="Kronmiller B."/>
            <person name="Shen D."/>
            <person name="Strem M.D."/>
            <person name="Melnick R.L."/>
            <person name="Guiltinan M.J."/>
            <person name="Tyler B.M."/>
            <person name="Meinhardt L.W."/>
            <person name="Bailey B.A."/>
        </authorList>
    </citation>
    <scope>NUCLEOTIDE SEQUENCE [LARGE SCALE GENOMIC DNA]</scope>
    <source>
        <strain evidence="7">zdho120</strain>
    </source>
</reference>
<dbReference type="EMBL" id="NBNE01001809">
    <property type="protein sequence ID" value="OWZ12561.1"/>
    <property type="molecule type" value="Genomic_DNA"/>
</dbReference>
<comment type="domain">
    <text evidence="5">The RxLR-dEER motif acts to carry the protein into the host cell cytoplasm through binding to cell surface phosphatidylinositol-3-phosphate.</text>
</comment>
<keyword evidence="7" id="KW-1185">Reference proteome</keyword>
<feature type="signal peptide" evidence="5">
    <location>
        <begin position="1"/>
        <end position="19"/>
    </location>
</feature>
<comment type="subcellular location">
    <subcellularLocation>
        <location evidence="1 5">Secreted</location>
    </subcellularLocation>
</comment>
<evidence type="ECO:0000256" key="2">
    <source>
        <dbReference type="ARBA" id="ARBA00010400"/>
    </source>
</evidence>
<dbReference type="GO" id="GO:0005576">
    <property type="term" value="C:extracellular region"/>
    <property type="evidence" value="ECO:0007669"/>
    <property type="project" value="UniProtKB-SubCell"/>
</dbReference>
<sequence>MRLSYTLLLVAATTLLASGSMVTVSDNPVEVSTMTAPDLVATGLSSGEKRFLRYDAEDEKGNDKEEERAGGANMFDAKKIEEMASGTKVAKRFWRWAKHYTPGKLPDVVKGELRDKYHYWYYHVRTKVDFQ</sequence>
<name>A0A225W480_9STRA</name>
<evidence type="ECO:0000256" key="4">
    <source>
        <dbReference type="ARBA" id="ARBA00022729"/>
    </source>
</evidence>
<comment type="similarity">
    <text evidence="2 5">Belongs to the RxLR effector family.</text>
</comment>
<gene>
    <name evidence="6" type="ORF">PHMEG_00014255</name>
</gene>
<accession>A0A225W480</accession>
<proteinExistence type="inferred from homology"/>
<keyword evidence="4 5" id="KW-0732">Signal</keyword>
<organism evidence="6 7">
    <name type="scientific">Phytophthora megakarya</name>
    <dbReference type="NCBI Taxonomy" id="4795"/>
    <lineage>
        <taxon>Eukaryota</taxon>
        <taxon>Sar</taxon>
        <taxon>Stramenopiles</taxon>
        <taxon>Oomycota</taxon>
        <taxon>Peronosporomycetes</taxon>
        <taxon>Peronosporales</taxon>
        <taxon>Peronosporaceae</taxon>
        <taxon>Phytophthora</taxon>
    </lineage>
</organism>
<protein>
    <recommendedName>
        <fullName evidence="5">RxLR effector protein</fullName>
    </recommendedName>
</protein>
<evidence type="ECO:0000256" key="5">
    <source>
        <dbReference type="RuleBase" id="RU367124"/>
    </source>
</evidence>
<dbReference type="AlphaFoldDB" id="A0A225W480"/>
<keyword evidence="3 5" id="KW-0964">Secreted</keyword>
<dbReference type="Proteomes" id="UP000198211">
    <property type="component" value="Unassembled WGS sequence"/>
</dbReference>
<dbReference type="Pfam" id="PF16810">
    <property type="entry name" value="RXLR"/>
    <property type="match status" value="1"/>
</dbReference>
<evidence type="ECO:0000256" key="3">
    <source>
        <dbReference type="ARBA" id="ARBA00022525"/>
    </source>
</evidence>
<comment type="function">
    <text evidence="5">Effector that suppresses plant defense responses during pathogen infection.</text>
</comment>
<comment type="caution">
    <text evidence="6">The sequence shown here is derived from an EMBL/GenBank/DDBJ whole genome shotgun (WGS) entry which is preliminary data.</text>
</comment>